<keyword evidence="3" id="KW-1185">Reference proteome</keyword>
<dbReference type="Proteomes" id="UP001315860">
    <property type="component" value="Chromosome"/>
</dbReference>
<organism evidence="2 3">
    <name type="scientific">Aeromicrobium duanguangcaii</name>
    <dbReference type="NCBI Taxonomy" id="2968086"/>
    <lineage>
        <taxon>Bacteria</taxon>
        <taxon>Bacillati</taxon>
        <taxon>Actinomycetota</taxon>
        <taxon>Actinomycetes</taxon>
        <taxon>Propionibacteriales</taxon>
        <taxon>Nocardioidaceae</taxon>
        <taxon>Aeromicrobium</taxon>
    </lineage>
</organism>
<dbReference type="EMBL" id="CP101990">
    <property type="protein sequence ID" value="UUI69762.1"/>
    <property type="molecule type" value="Genomic_DNA"/>
</dbReference>
<protein>
    <submittedName>
        <fullName evidence="2">SDR family oxidoreductase</fullName>
    </submittedName>
</protein>
<dbReference type="PROSITE" id="PS00061">
    <property type="entry name" value="ADH_SHORT"/>
    <property type="match status" value="1"/>
</dbReference>
<gene>
    <name evidence="2" type="ORF">NP095_06625</name>
</gene>
<dbReference type="Pfam" id="PF00106">
    <property type="entry name" value="adh_short"/>
    <property type="match status" value="1"/>
</dbReference>
<evidence type="ECO:0000313" key="3">
    <source>
        <dbReference type="Proteomes" id="UP001315860"/>
    </source>
</evidence>
<dbReference type="InterPro" id="IPR020904">
    <property type="entry name" value="Sc_DH/Rdtase_CS"/>
</dbReference>
<sequence length="247" mass="25480">MTATPELNGQCIVVTGASRGIGRAISLTLAAAGAHVVLGARSEPAAQTVANEIESHGGRAVAVRADITSQVDTEQLAAAAVEAFGRIDVLVANAGMESSATLMKSDPSEWIATVTTNLVGSYLSARAVLPQMKEQGSGQVLFVGSGMGHSKAFGRSAYGASKAGLSHLAGVLSQEMWRYGINVNELVPGPVATDMTRGRWTLGEVPAELPSERVKPAVEVAEFVRSILCLGAGGPTGQVFSLARRPL</sequence>
<evidence type="ECO:0000256" key="1">
    <source>
        <dbReference type="ARBA" id="ARBA00006484"/>
    </source>
</evidence>
<reference evidence="2 3" key="1">
    <citation type="submission" date="2022-07" db="EMBL/GenBank/DDBJ databases">
        <title>Novel species in genus Aeromicrobium.</title>
        <authorList>
            <person name="Ye L."/>
        </authorList>
    </citation>
    <scope>NUCLEOTIDE SEQUENCE [LARGE SCALE GENOMIC DNA]</scope>
    <source>
        <strain evidence="3">zg-Y50</strain>
    </source>
</reference>
<dbReference type="PANTHER" id="PTHR42879:SF2">
    <property type="entry name" value="3-OXOACYL-[ACYL-CARRIER-PROTEIN] REDUCTASE FABG"/>
    <property type="match status" value="1"/>
</dbReference>
<evidence type="ECO:0000313" key="2">
    <source>
        <dbReference type="EMBL" id="UUI69762.1"/>
    </source>
</evidence>
<proteinExistence type="inferred from homology"/>
<accession>A0ABY5KH24</accession>
<dbReference type="Gene3D" id="3.40.50.720">
    <property type="entry name" value="NAD(P)-binding Rossmann-like Domain"/>
    <property type="match status" value="1"/>
</dbReference>
<dbReference type="CDD" id="cd05233">
    <property type="entry name" value="SDR_c"/>
    <property type="match status" value="1"/>
</dbReference>
<dbReference type="InterPro" id="IPR050259">
    <property type="entry name" value="SDR"/>
</dbReference>
<comment type="similarity">
    <text evidence="1">Belongs to the short-chain dehydrogenases/reductases (SDR) family.</text>
</comment>
<dbReference type="PANTHER" id="PTHR42879">
    <property type="entry name" value="3-OXOACYL-(ACYL-CARRIER-PROTEIN) REDUCTASE"/>
    <property type="match status" value="1"/>
</dbReference>
<dbReference type="InterPro" id="IPR036291">
    <property type="entry name" value="NAD(P)-bd_dom_sf"/>
</dbReference>
<dbReference type="SUPFAM" id="SSF51735">
    <property type="entry name" value="NAD(P)-binding Rossmann-fold domains"/>
    <property type="match status" value="1"/>
</dbReference>
<dbReference type="InterPro" id="IPR002347">
    <property type="entry name" value="SDR_fam"/>
</dbReference>
<dbReference type="RefSeq" id="WP_232416765.1">
    <property type="nucleotide sequence ID" value="NZ_CP101990.1"/>
</dbReference>
<dbReference type="PRINTS" id="PR00081">
    <property type="entry name" value="GDHRDH"/>
</dbReference>
<name>A0ABY5KH24_9ACTN</name>